<sequence length="81" mass="9062">ISGKCLHIVNSKKAEESEYNGEICYKSLDIACYNEILEKPMFPQNLINLSFLFNCFIHQVGLLDSTAPSRVGHQCEVTVGL</sequence>
<dbReference type="AlphaFoldDB" id="A0A915IVK6"/>
<proteinExistence type="predicted"/>
<dbReference type="Proteomes" id="UP000887565">
    <property type="component" value="Unplaced"/>
</dbReference>
<evidence type="ECO:0000313" key="2">
    <source>
        <dbReference type="WBParaSite" id="nRc.2.0.1.t18234-RA"/>
    </source>
</evidence>
<accession>A0A915IVK6</accession>
<keyword evidence="1" id="KW-1185">Reference proteome</keyword>
<evidence type="ECO:0000313" key="1">
    <source>
        <dbReference type="Proteomes" id="UP000887565"/>
    </source>
</evidence>
<protein>
    <submittedName>
        <fullName evidence="2">Uncharacterized protein</fullName>
    </submittedName>
</protein>
<organism evidence="1 2">
    <name type="scientific">Romanomermis culicivorax</name>
    <name type="common">Nematode worm</name>
    <dbReference type="NCBI Taxonomy" id="13658"/>
    <lineage>
        <taxon>Eukaryota</taxon>
        <taxon>Metazoa</taxon>
        <taxon>Ecdysozoa</taxon>
        <taxon>Nematoda</taxon>
        <taxon>Enoplea</taxon>
        <taxon>Dorylaimia</taxon>
        <taxon>Mermithida</taxon>
        <taxon>Mermithoidea</taxon>
        <taxon>Mermithidae</taxon>
        <taxon>Romanomermis</taxon>
    </lineage>
</organism>
<reference evidence="2" key="1">
    <citation type="submission" date="2022-11" db="UniProtKB">
        <authorList>
            <consortium name="WormBaseParasite"/>
        </authorList>
    </citation>
    <scope>IDENTIFICATION</scope>
</reference>
<dbReference type="WBParaSite" id="nRc.2.0.1.t18234-RA">
    <property type="protein sequence ID" value="nRc.2.0.1.t18234-RA"/>
    <property type="gene ID" value="nRc.2.0.1.g18234"/>
</dbReference>
<name>A0A915IVK6_ROMCU</name>